<keyword evidence="7 8" id="KW-0573">Peptidoglycan synthesis</keyword>
<dbReference type="EMBL" id="DSTK01000005">
    <property type="protein sequence ID" value="HFK95852.1"/>
    <property type="molecule type" value="Genomic_DNA"/>
</dbReference>
<dbReference type="GO" id="GO:0009252">
    <property type="term" value="P:peptidoglycan biosynthetic process"/>
    <property type="evidence" value="ECO:0007669"/>
    <property type="project" value="UniProtKB-UniRule"/>
</dbReference>
<dbReference type="InterPro" id="IPR005762">
    <property type="entry name" value="MurD"/>
</dbReference>
<dbReference type="HAMAP" id="MF_00639">
    <property type="entry name" value="MurD"/>
    <property type="match status" value="1"/>
</dbReference>
<dbReference type="GO" id="GO:0005524">
    <property type="term" value="F:ATP binding"/>
    <property type="evidence" value="ECO:0007669"/>
    <property type="project" value="UniProtKB-UniRule"/>
</dbReference>
<dbReference type="GO" id="GO:0005737">
    <property type="term" value="C:cytoplasm"/>
    <property type="evidence" value="ECO:0007669"/>
    <property type="project" value="UniProtKB-SubCell"/>
</dbReference>
<keyword evidence="6 7" id="KW-0067">ATP-binding</keyword>
<dbReference type="GO" id="GO:0008360">
    <property type="term" value="P:regulation of cell shape"/>
    <property type="evidence" value="ECO:0007669"/>
    <property type="project" value="UniProtKB-KW"/>
</dbReference>
<dbReference type="PANTHER" id="PTHR43692">
    <property type="entry name" value="UDP-N-ACETYLMURAMOYLALANINE--D-GLUTAMATE LIGASE"/>
    <property type="match status" value="1"/>
</dbReference>
<dbReference type="EC" id="6.3.2.9" evidence="7 8"/>
<evidence type="ECO:0000256" key="2">
    <source>
        <dbReference type="ARBA" id="ARBA00004752"/>
    </source>
</evidence>
<dbReference type="InterPro" id="IPR036615">
    <property type="entry name" value="Mur_ligase_C_dom_sf"/>
</dbReference>
<dbReference type="AlphaFoldDB" id="A0A831ZVS9"/>
<evidence type="ECO:0000256" key="6">
    <source>
        <dbReference type="ARBA" id="ARBA00022840"/>
    </source>
</evidence>
<keyword evidence="7 8" id="KW-0133">Cell shape</keyword>
<evidence type="ECO:0000256" key="3">
    <source>
        <dbReference type="ARBA" id="ARBA00022490"/>
    </source>
</evidence>
<keyword evidence="7 8" id="KW-0132">Cell division</keyword>
<sequence length="483" mass="51679">MVKQEGIPSRLKETSKVQPLVVVVGLGVSGQAACRWGLRQGYRVLGTDSSRDARVQAVAASLEAEGVSVRLGEHRLEDFAGADLVVVSPGVPLDTKVLAEARRRGIPVIGELEWAWRSLRVPTVAVTGTNGKTTTTELVGALLQRAGLKVFVGGNIGTPLSGWLAEHGQERADGAALDAALDWCVLEVSSFQLDSAPSFAPDLGIVLNVTQDHLDRYPDFEAYAASKFSMFRKNPAVSQTAVINADDPVCRRWASSLNVPTLFFSRHDASAHAFTDGRTLTAVARDGTGRRFDLSRWALRGTHNLENLMAASLAGLHCGIDPGVIQETIDTFRPSPHRMEWLGSVNGVGFINDSKGTNVGAVMKALESCTQPVVLLLGGRSKKTDFRDLEPLCAQKVRAVVGFGETGAQAAAELSSCVPTVVVNDLEEAFQEAVVRARSGDVVLLSPACASFDQYPNYAARGDHFRALFQRHAEKAAEGGPGR</sequence>
<dbReference type="NCBIfam" id="TIGR01087">
    <property type="entry name" value="murD"/>
    <property type="match status" value="1"/>
</dbReference>
<proteinExistence type="inferred from homology"/>
<dbReference type="InterPro" id="IPR004101">
    <property type="entry name" value="Mur_ligase_C"/>
</dbReference>
<dbReference type="SUPFAM" id="SSF53623">
    <property type="entry name" value="MurD-like peptide ligases, catalytic domain"/>
    <property type="match status" value="1"/>
</dbReference>
<feature type="domain" description="Mur ligase central" evidence="10">
    <location>
        <begin position="126"/>
        <end position="314"/>
    </location>
</feature>
<evidence type="ECO:0000256" key="5">
    <source>
        <dbReference type="ARBA" id="ARBA00022741"/>
    </source>
</evidence>
<dbReference type="GO" id="GO:0071555">
    <property type="term" value="P:cell wall organization"/>
    <property type="evidence" value="ECO:0007669"/>
    <property type="project" value="UniProtKB-KW"/>
</dbReference>
<dbReference type="Pfam" id="PF08245">
    <property type="entry name" value="Mur_ligase_M"/>
    <property type="match status" value="1"/>
</dbReference>
<feature type="domain" description="Mur ligase C-terminal" evidence="9">
    <location>
        <begin position="337"/>
        <end position="449"/>
    </location>
</feature>
<dbReference type="Gene3D" id="3.40.50.720">
    <property type="entry name" value="NAD(P)-binding Rossmann-like Domain"/>
    <property type="match status" value="1"/>
</dbReference>
<evidence type="ECO:0000259" key="10">
    <source>
        <dbReference type="Pfam" id="PF08245"/>
    </source>
</evidence>
<dbReference type="InterPro" id="IPR013221">
    <property type="entry name" value="Mur_ligase_cen"/>
</dbReference>
<dbReference type="PANTHER" id="PTHR43692:SF1">
    <property type="entry name" value="UDP-N-ACETYLMURAMOYLALANINE--D-GLUTAMATE LIGASE"/>
    <property type="match status" value="1"/>
</dbReference>
<evidence type="ECO:0000256" key="4">
    <source>
        <dbReference type="ARBA" id="ARBA00022598"/>
    </source>
</evidence>
<keyword evidence="7 8" id="KW-0131">Cell cycle</keyword>
<accession>A0A831ZVS9</accession>
<dbReference type="Pfam" id="PF02875">
    <property type="entry name" value="Mur_ligase_C"/>
    <property type="match status" value="1"/>
</dbReference>
<comment type="similarity">
    <text evidence="7">Belongs to the MurCDEF family.</text>
</comment>
<keyword evidence="7 8" id="KW-0961">Cell wall biogenesis/degradation</keyword>
<gene>
    <name evidence="7 11" type="primary">murD</name>
    <name evidence="11" type="ORF">ENS06_00840</name>
</gene>
<keyword evidence="4 7" id="KW-0436">Ligase</keyword>
<evidence type="ECO:0000256" key="7">
    <source>
        <dbReference type="HAMAP-Rule" id="MF_00639"/>
    </source>
</evidence>
<evidence type="ECO:0000256" key="8">
    <source>
        <dbReference type="RuleBase" id="RU003664"/>
    </source>
</evidence>
<keyword evidence="5 7" id="KW-0547">Nucleotide-binding</keyword>
<name>A0A831ZVS9_9BACT</name>
<comment type="subcellular location">
    <subcellularLocation>
        <location evidence="1 7 8">Cytoplasm</location>
    </subcellularLocation>
</comment>
<keyword evidence="3 7" id="KW-0963">Cytoplasm</keyword>
<feature type="binding site" evidence="7">
    <location>
        <begin position="128"/>
        <end position="134"/>
    </location>
    <ligand>
        <name>ATP</name>
        <dbReference type="ChEBI" id="CHEBI:30616"/>
    </ligand>
</feature>
<dbReference type="GO" id="GO:0008764">
    <property type="term" value="F:UDP-N-acetylmuramoylalanine-D-glutamate ligase activity"/>
    <property type="evidence" value="ECO:0007669"/>
    <property type="project" value="UniProtKB-UniRule"/>
</dbReference>
<dbReference type="Gene3D" id="3.40.1190.10">
    <property type="entry name" value="Mur-like, catalytic domain"/>
    <property type="match status" value="1"/>
</dbReference>
<comment type="pathway">
    <text evidence="2 7 8">Cell wall biogenesis; peptidoglycan biosynthesis.</text>
</comment>
<protein>
    <recommendedName>
        <fullName evidence="7 8">UDP-N-acetylmuramoylalanine--D-glutamate ligase</fullName>
        <ecNumber evidence="7 8">6.3.2.9</ecNumber>
    </recommendedName>
    <alternativeName>
        <fullName evidence="7">D-glutamic acid-adding enzyme</fullName>
    </alternativeName>
    <alternativeName>
        <fullName evidence="7">UDP-N-acetylmuramoyl-L-alanyl-D-glutamate synthetase</fullName>
    </alternativeName>
</protein>
<comment type="function">
    <text evidence="7 8">Cell wall formation. Catalyzes the addition of glutamate to the nucleotide precursor UDP-N-acetylmuramoyl-L-alanine (UMA).</text>
</comment>
<dbReference type="GO" id="GO:0051301">
    <property type="term" value="P:cell division"/>
    <property type="evidence" value="ECO:0007669"/>
    <property type="project" value="UniProtKB-KW"/>
</dbReference>
<dbReference type="SUPFAM" id="SSF53244">
    <property type="entry name" value="MurD-like peptide ligases, peptide-binding domain"/>
    <property type="match status" value="1"/>
</dbReference>
<organism evidence="11">
    <name type="scientific">Desulfacinum infernum</name>
    <dbReference type="NCBI Taxonomy" id="35837"/>
    <lineage>
        <taxon>Bacteria</taxon>
        <taxon>Pseudomonadati</taxon>
        <taxon>Thermodesulfobacteriota</taxon>
        <taxon>Syntrophobacteria</taxon>
        <taxon>Syntrophobacterales</taxon>
        <taxon>Syntrophobacteraceae</taxon>
        <taxon>Desulfacinum</taxon>
    </lineage>
</organism>
<evidence type="ECO:0000313" key="11">
    <source>
        <dbReference type="EMBL" id="HFK95852.1"/>
    </source>
</evidence>
<dbReference type="Gene3D" id="3.90.190.20">
    <property type="entry name" value="Mur ligase, C-terminal domain"/>
    <property type="match status" value="1"/>
</dbReference>
<evidence type="ECO:0000259" key="9">
    <source>
        <dbReference type="Pfam" id="PF02875"/>
    </source>
</evidence>
<comment type="catalytic activity">
    <reaction evidence="7 8">
        <text>UDP-N-acetyl-alpha-D-muramoyl-L-alanine + D-glutamate + ATP = UDP-N-acetyl-alpha-D-muramoyl-L-alanyl-D-glutamate + ADP + phosphate + H(+)</text>
        <dbReference type="Rhea" id="RHEA:16429"/>
        <dbReference type="ChEBI" id="CHEBI:15378"/>
        <dbReference type="ChEBI" id="CHEBI:29986"/>
        <dbReference type="ChEBI" id="CHEBI:30616"/>
        <dbReference type="ChEBI" id="CHEBI:43474"/>
        <dbReference type="ChEBI" id="CHEBI:83898"/>
        <dbReference type="ChEBI" id="CHEBI:83900"/>
        <dbReference type="ChEBI" id="CHEBI:456216"/>
        <dbReference type="EC" id="6.3.2.9"/>
    </reaction>
</comment>
<dbReference type="UniPathway" id="UPA00219"/>
<comment type="caution">
    <text evidence="11">The sequence shown here is derived from an EMBL/GenBank/DDBJ whole genome shotgun (WGS) entry which is preliminary data.</text>
</comment>
<evidence type="ECO:0000256" key="1">
    <source>
        <dbReference type="ARBA" id="ARBA00004496"/>
    </source>
</evidence>
<dbReference type="SUPFAM" id="SSF51984">
    <property type="entry name" value="MurCD N-terminal domain"/>
    <property type="match status" value="1"/>
</dbReference>
<dbReference type="InterPro" id="IPR036565">
    <property type="entry name" value="Mur-like_cat_sf"/>
</dbReference>
<dbReference type="Pfam" id="PF21799">
    <property type="entry name" value="MurD-like_N"/>
    <property type="match status" value="1"/>
</dbReference>
<reference evidence="11" key="1">
    <citation type="journal article" date="2020" name="mSystems">
        <title>Genome- and Community-Level Interaction Insights into Carbon Utilization and Element Cycling Functions of Hydrothermarchaeota in Hydrothermal Sediment.</title>
        <authorList>
            <person name="Zhou Z."/>
            <person name="Liu Y."/>
            <person name="Xu W."/>
            <person name="Pan J."/>
            <person name="Luo Z.H."/>
            <person name="Li M."/>
        </authorList>
    </citation>
    <scope>NUCLEOTIDE SEQUENCE [LARGE SCALE GENOMIC DNA]</scope>
    <source>
        <strain evidence="11">SpSt-456</strain>
    </source>
</reference>